<protein>
    <recommendedName>
        <fullName evidence="7">Rhodopsin domain-containing protein</fullName>
    </recommendedName>
</protein>
<evidence type="ECO:0000256" key="6">
    <source>
        <dbReference type="SAM" id="Phobius"/>
    </source>
</evidence>
<dbReference type="STRING" id="441959.B8M006"/>
<feature type="transmembrane region" description="Helical" evidence="6">
    <location>
        <begin position="87"/>
        <end position="112"/>
    </location>
</feature>
<dbReference type="InParanoid" id="B8M006"/>
<dbReference type="Pfam" id="PF20684">
    <property type="entry name" value="Fung_rhodopsin"/>
    <property type="match status" value="1"/>
</dbReference>
<evidence type="ECO:0000256" key="2">
    <source>
        <dbReference type="ARBA" id="ARBA00022692"/>
    </source>
</evidence>
<dbReference type="AlphaFoldDB" id="B8M006"/>
<dbReference type="PANTHER" id="PTHR33048:SF155">
    <property type="entry name" value="INTEGRAL MEMBRANE PROTEIN"/>
    <property type="match status" value="1"/>
</dbReference>
<dbReference type="PANTHER" id="PTHR33048">
    <property type="entry name" value="PTH11-LIKE INTEGRAL MEMBRANE PROTEIN (AFU_ORTHOLOGUE AFUA_5G11245)"/>
    <property type="match status" value="1"/>
</dbReference>
<dbReference type="eggNOG" id="ENOG502SHVM">
    <property type="taxonomic scope" value="Eukaryota"/>
</dbReference>
<dbReference type="EMBL" id="EQ962653">
    <property type="protein sequence ID" value="EED20938.1"/>
    <property type="molecule type" value="Genomic_DNA"/>
</dbReference>
<sequence>MAQDPTQDRGTVILVAMWSTTSIATIFVGARLYTRAKIVRSLGLDDYLISLSILLGLLFVSLTTASVRAGDGRHADSLTPHAFERAALLNTAGFAPGILSFVIPKLGVVALLCRIFNPTQRWKIFIWSFVGGGGLLICGCIVIIYAQCNPTKALWTGVGNCWNPSILVDYSIFAGALSAVIDIFLAIYPAAILWRLQLPLRRKVLLLVAFALGAWISRRIRFYLQHLRACNLDKVMTSIGSPWTLLLTYFSAESNAVIIAACIPTIIPLIEMLFFTRNAKSFQLRSEHEMWAPTAPSCVRPALSPFWKINVDGSRQIRRPNDNNRNQISVNEIRRTDEISVFID</sequence>
<feature type="transmembrane region" description="Helical" evidence="6">
    <location>
        <begin position="256"/>
        <end position="275"/>
    </location>
</feature>
<dbReference type="GO" id="GO:0016020">
    <property type="term" value="C:membrane"/>
    <property type="evidence" value="ECO:0007669"/>
    <property type="project" value="UniProtKB-SubCell"/>
</dbReference>
<gene>
    <name evidence="8" type="ORF">TSTA_081710</name>
</gene>
<evidence type="ECO:0000259" key="7">
    <source>
        <dbReference type="Pfam" id="PF20684"/>
    </source>
</evidence>
<dbReference type="RefSeq" id="XP_002477901.1">
    <property type="nucleotide sequence ID" value="XM_002477856.1"/>
</dbReference>
<dbReference type="OMA" id="WLIRNAG"/>
<comment type="subcellular location">
    <subcellularLocation>
        <location evidence="1">Membrane</location>
        <topology evidence="1">Multi-pass membrane protein</topology>
    </subcellularLocation>
</comment>
<feature type="transmembrane region" description="Helical" evidence="6">
    <location>
        <begin position="204"/>
        <end position="224"/>
    </location>
</feature>
<keyword evidence="4 6" id="KW-0472">Membrane</keyword>
<proteinExistence type="inferred from homology"/>
<dbReference type="PhylomeDB" id="B8M006"/>
<organism evidence="8 9">
    <name type="scientific">Talaromyces stipitatus (strain ATCC 10500 / CBS 375.48 / QM 6759 / NRRL 1006)</name>
    <name type="common">Penicillium stipitatum</name>
    <dbReference type="NCBI Taxonomy" id="441959"/>
    <lineage>
        <taxon>Eukaryota</taxon>
        <taxon>Fungi</taxon>
        <taxon>Dikarya</taxon>
        <taxon>Ascomycota</taxon>
        <taxon>Pezizomycotina</taxon>
        <taxon>Eurotiomycetes</taxon>
        <taxon>Eurotiomycetidae</taxon>
        <taxon>Eurotiales</taxon>
        <taxon>Trichocomaceae</taxon>
        <taxon>Talaromyces</taxon>
        <taxon>Talaromyces sect. Talaromyces</taxon>
    </lineage>
</organism>
<dbReference type="VEuPathDB" id="FungiDB:TSTA_081710"/>
<keyword evidence="3 6" id="KW-1133">Transmembrane helix</keyword>
<evidence type="ECO:0000256" key="1">
    <source>
        <dbReference type="ARBA" id="ARBA00004141"/>
    </source>
</evidence>
<dbReference type="GeneID" id="8104809"/>
<keyword evidence="2 6" id="KW-0812">Transmembrane</keyword>
<evidence type="ECO:0000256" key="4">
    <source>
        <dbReference type="ARBA" id="ARBA00023136"/>
    </source>
</evidence>
<feature type="transmembrane region" description="Helical" evidence="6">
    <location>
        <begin position="12"/>
        <end position="34"/>
    </location>
</feature>
<keyword evidence="9" id="KW-1185">Reference proteome</keyword>
<feature type="transmembrane region" description="Helical" evidence="6">
    <location>
        <begin position="166"/>
        <end position="192"/>
    </location>
</feature>
<accession>B8M006</accession>
<dbReference type="HOGENOM" id="CLU_028200_3_7_1"/>
<dbReference type="InterPro" id="IPR052337">
    <property type="entry name" value="SAT4-like"/>
</dbReference>
<evidence type="ECO:0000256" key="3">
    <source>
        <dbReference type="ARBA" id="ARBA00022989"/>
    </source>
</evidence>
<name>B8M006_TALSN</name>
<evidence type="ECO:0000256" key="5">
    <source>
        <dbReference type="ARBA" id="ARBA00038359"/>
    </source>
</evidence>
<feature type="transmembrane region" description="Helical" evidence="6">
    <location>
        <begin position="46"/>
        <end position="67"/>
    </location>
</feature>
<feature type="domain" description="Rhodopsin" evidence="7">
    <location>
        <begin position="30"/>
        <end position="271"/>
    </location>
</feature>
<dbReference type="Proteomes" id="UP000001745">
    <property type="component" value="Unassembled WGS sequence"/>
</dbReference>
<dbReference type="InterPro" id="IPR049326">
    <property type="entry name" value="Rhodopsin_dom_fungi"/>
</dbReference>
<evidence type="ECO:0000313" key="9">
    <source>
        <dbReference type="Proteomes" id="UP000001745"/>
    </source>
</evidence>
<feature type="transmembrane region" description="Helical" evidence="6">
    <location>
        <begin position="124"/>
        <end position="146"/>
    </location>
</feature>
<evidence type="ECO:0000313" key="8">
    <source>
        <dbReference type="EMBL" id="EED20938.1"/>
    </source>
</evidence>
<reference evidence="9" key="1">
    <citation type="journal article" date="2015" name="Genome Announc.">
        <title>Genome sequence of the AIDS-associated pathogen Penicillium marneffei (ATCC18224) and its near taxonomic relative Talaromyces stipitatus (ATCC10500).</title>
        <authorList>
            <person name="Nierman W.C."/>
            <person name="Fedorova-Abrams N.D."/>
            <person name="Andrianopoulos A."/>
        </authorList>
    </citation>
    <scope>NUCLEOTIDE SEQUENCE [LARGE SCALE GENOMIC DNA]</scope>
    <source>
        <strain evidence="9">ATCC 10500 / CBS 375.48 / QM 6759 / NRRL 1006</strain>
    </source>
</reference>
<dbReference type="OrthoDB" id="5331848at2759"/>
<comment type="similarity">
    <text evidence="5">Belongs to the SAT4 family.</text>
</comment>